<dbReference type="RefSeq" id="WP_377163686.1">
    <property type="nucleotide sequence ID" value="NZ_JBHSMQ010000001.1"/>
</dbReference>
<evidence type="ECO:0000313" key="4">
    <source>
        <dbReference type="Proteomes" id="UP001596052"/>
    </source>
</evidence>
<dbReference type="InterPro" id="IPR058581">
    <property type="entry name" value="TM_HPP"/>
</dbReference>
<feature type="transmembrane region" description="Helical" evidence="1">
    <location>
        <begin position="122"/>
        <end position="140"/>
    </location>
</feature>
<dbReference type="Proteomes" id="UP001596052">
    <property type="component" value="Unassembled WGS sequence"/>
</dbReference>
<dbReference type="PANTHER" id="PTHR33741">
    <property type="entry name" value="TRANSMEMBRANE PROTEIN DDB_G0269096-RELATED"/>
    <property type="match status" value="1"/>
</dbReference>
<proteinExistence type="predicted"/>
<feature type="transmembrane region" description="Helical" evidence="1">
    <location>
        <begin position="86"/>
        <end position="110"/>
    </location>
</feature>
<feature type="transmembrane region" description="Helical" evidence="1">
    <location>
        <begin position="146"/>
        <end position="167"/>
    </location>
</feature>
<feature type="transmembrane region" description="Helical" evidence="1">
    <location>
        <begin position="46"/>
        <end position="66"/>
    </location>
</feature>
<evidence type="ECO:0000259" key="2">
    <source>
        <dbReference type="Pfam" id="PF04982"/>
    </source>
</evidence>
<accession>A0ABW0KKN8</accession>
<feature type="domain" description="HPP transmembrane region" evidence="2">
    <location>
        <begin position="17"/>
        <end position="173"/>
    </location>
</feature>
<reference evidence="4" key="1">
    <citation type="journal article" date="2019" name="Int. J. Syst. Evol. Microbiol.">
        <title>The Global Catalogue of Microorganisms (GCM) 10K type strain sequencing project: providing services to taxonomists for standard genome sequencing and annotation.</title>
        <authorList>
            <consortium name="The Broad Institute Genomics Platform"/>
            <consortium name="The Broad Institute Genome Sequencing Center for Infectious Disease"/>
            <person name="Wu L."/>
            <person name="Ma J."/>
        </authorList>
    </citation>
    <scope>NUCLEOTIDE SEQUENCE [LARGE SCALE GENOMIC DNA]</scope>
    <source>
        <strain evidence="4">CGMCC 4.1469</strain>
    </source>
</reference>
<evidence type="ECO:0000313" key="3">
    <source>
        <dbReference type="EMBL" id="MFC5454029.1"/>
    </source>
</evidence>
<protein>
    <submittedName>
        <fullName evidence="3">HPP family protein</fullName>
    </submittedName>
</protein>
<organism evidence="3 4">
    <name type="scientific">Prosthecobacter fluviatilis</name>
    <dbReference type="NCBI Taxonomy" id="445931"/>
    <lineage>
        <taxon>Bacteria</taxon>
        <taxon>Pseudomonadati</taxon>
        <taxon>Verrucomicrobiota</taxon>
        <taxon>Verrucomicrobiia</taxon>
        <taxon>Verrucomicrobiales</taxon>
        <taxon>Verrucomicrobiaceae</taxon>
        <taxon>Prosthecobacter</taxon>
    </lineage>
</organism>
<dbReference type="PANTHER" id="PTHR33741:SF5">
    <property type="entry name" value="TRANSMEMBRANE PROTEIN DDB_G0269096-RELATED"/>
    <property type="match status" value="1"/>
</dbReference>
<name>A0ABW0KKN8_9BACT</name>
<dbReference type="Pfam" id="PF04982">
    <property type="entry name" value="TM_HPP"/>
    <property type="match status" value="1"/>
</dbReference>
<keyword evidence="1" id="KW-0472">Membrane</keyword>
<comment type="caution">
    <text evidence="3">The sequence shown here is derived from an EMBL/GenBank/DDBJ whole genome shotgun (WGS) entry which is preliminary data.</text>
</comment>
<feature type="transmembrane region" description="Helical" evidence="1">
    <location>
        <begin position="23"/>
        <end position="39"/>
    </location>
</feature>
<keyword evidence="1" id="KW-0812">Transmembrane</keyword>
<keyword evidence="1" id="KW-1133">Transmembrane helix</keyword>
<dbReference type="EMBL" id="JBHSMQ010000001">
    <property type="protein sequence ID" value="MFC5454029.1"/>
    <property type="molecule type" value="Genomic_DNA"/>
</dbReference>
<dbReference type="InterPro" id="IPR007065">
    <property type="entry name" value="HPP"/>
</dbReference>
<keyword evidence="4" id="KW-1185">Reference proteome</keyword>
<gene>
    <name evidence="3" type="ORF">ACFQDI_04095</name>
</gene>
<evidence type="ECO:0000256" key="1">
    <source>
        <dbReference type="SAM" id="Phobius"/>
    </source>
</evidence>
<sequence length="232" mass="24159">MPTPKLRQWLGIELIEVSVTEKAVSALGGGLAILALITISTHALPAGGAAALITSMGASAVLLFGVPHGQLSQPWPVIAGHGVSALIGVACAQFIAHPAIAAACAVGLAIGAMQQLKCIHPPGGATAFTAVMGGSAIHQLGFSFVVFPVLTNALVMVLLAVVINYAFHWRRYPSSLNRPTHAPQPSIAENESLPTHEEIIAAIRSLDSFVDISEDDLLRLLEVLRTHPGRNA</sequence>